<feature type="transmembrane region" description="Helical" evidence="4">
    <location>
        <begin position="758"/>
        <end position="776"/>
    </location>
</feature>
<dbReference type="HOGENOM" id="CLU_318567_0_0_1"/>
<feature type="transmembrane region" description="Helical" evidence="4">
    <location>
        <begin position="676"/>
        <end position="698"/>
    </location>
</feature>
<reference evidence="6 7" key="1">
    <citation type="journal article" date="2012" name="Appl. Environ. Microbiol.">
        <title>Short-read sequencing for genomic analysis of the brown rot fungus Fibroporia radiculosa.</title>
        <authorList>
            <person name="Tang J.D."/>
            <person name="Perkins A.D."/>
            <person name="Sonstegard T.S."/>
            <person name="Schroeder S.G."/>
            <person name="Burgess S.C."/>
            <person name="Diehl S.V."/>
        </authorList>
    </citation>
    <scope>NUCLEOTIDE SEQUENCE [LARGE SCALE GENOMIC DNA]</scope>
    <source>
        <strain evidence="6 7">TFFH 294</strain>
    </source>
</reference>
<feature type="transmembrane region" description="Helical" evidence="4">
    <location>
        <begin position="311"/>
        <end position="333"/>
    </location>
</feature>
<evidence type="ECO:0000256" key="1">
    <source>
        <dbReference type="ARBA" id="ARBA00004141"/>
    </source>
</evidence>
<feature type="transmembrane region" description="Helical" evidence="4">
    <location>
        <begin position="852"/>
        <end position="873"/>
    </location>
</feature>
<dbReference type="Gene3D" id="1.20.1250.20">
    <property type="entry name" value="MFS general substrate transporter like domains"/>
    <property type="match status" value="4"/>
</dbReference>
<comment type="similarity">
    <text evidence="2">Belongs to the major facilitator superfamily. Monocarboxylate porter (TC 2.A.1.13) family.</text>
</comment>
<feature type="transmembrane region" description="Helical" evidence="4">
    <location>
        <begin position="286"/>
        <end position="304"/>
    </location>
</feature>
<feature type="transmembrane region" description="Helical" evidence="4">
    <location>
        <begin position="518"/>
        <end position="537"/>
    </location>
</feature>
<evidence type="ECO:0000259" key="5">
    <source>
        <dbReference type="PROSITE" id="PS50850"/>
    </source>
</evidence>
<evidence type="ECO:0000313" key="6">
    <source>
        <dbReference type="EMBL" id="CCM01237.1"/>
    </source>
</evidence>
<sequence length="913" mass="99201">MNAREAKADVSMTEGAAQDEEKSLAASPTIPALSSLEDVPEAEITYPEGGLWIVNFCTFGYSTSFGVCQDYYTVFGASTVSNISWIGSIQMFLLFAMSLPAGRLFDMGYFYHVNIFGSFLFVFCLFMLSIADPSKYYQLLLSQGIGMGIGGGLILTPALSIQSQYFKKRRALALGIVHTAGSSAGGIVYPIMLNKLFYAKAGFAWGMRASAFLTLGLLIISCCVMRTRLPTGRDGVKGATPSVKEVFSHVPYSIAVVSLLMVIIGIFFPYFYLQTWARYYSMSDDLAFYMIAILNAGSFFGRIIPNFLADYVGMFNVLCPVAYGCSVLIFAMFGTTKAAPIIVFSFLYGFFSGSFFALMPPLMAFMARSQAEVGNRIGFAYSTFGLAVLIGTPIDGAVLGPGDSYHWYKALLFSGVRRRHLGPSVIQGIDRFWTDHNGGWVHAPAFLETMNLVLLWISHPRQATTVMSFNEVKSNVSASEIAATKETYLEQNPPSPILTDTTDDSEPEITIPDGGLQAWLVILGAWIVNFCTFGYSTSFGVCQDYYGLAGASSTSNISWIGSIQIFLLFGMGYPAGRLFDLGYFRYLCITGTFLFVFSLFMLSLADPSSYYQLFLAQGVGMGLGGGLLLSPSLSVVSHYWNKKRSLALGVVQSGSCAGGIVYPIMLNKLFSSSAGFAWAIRGSAFLTLVILVASCFLMKTRLPSGKNRLKGSQPSIASIITHKPYTVAVVSLFLVLLGLFFPYFYLQTWARSYHMSETLAFYSIAILNAASIFGKILPNILGDYTGQFNIVCPAVWASSVLIFAMFGTTTPGPLIVFCILYGFFSGSCFSMLPTILSFLARTPAEVGNRIGLGFTIYAVAILIGTPINGALIGAGDSTWYKAILFSGIVMVAGSTSLVYARQLLVKERGSQLI</sequence>
<protein>
    <recommendedName>
        <fullName evidence="5">Major facilitator superfamily (MFS) profile domain-containing protein</fullName>
    </recommendedName>
</protein>
<feature type="transmembrane region" description="Helical" evidence="4">
    <location>
        <begin position="814"/>
        <end position="840"/>
    </location>
</feature>
<evidence type="ECO:0000256" key="3">
    <source>
        <dbReference type="SAM" id="MobiDB-lite"/>
    </source>
</evidence>
<dbReference type="PANTHER" id="PTHR11360">
    <property type="entry name" value="MONOCARBOXYLATE TRANSPORTER"/>
    <property type="match status" value="1"/>
</dbReference>
<dbReference type="InterPro" id="IPR050327">
    <property type="entry name" value="Proton-linked_MCT"/>
</dbReference>
<feature type="transmembrane region" description="Helical" evidence="4">
    <location>
        <begin position="109"/>
        <end position="130"/>
    </location>
</feature>
<dbReference type="Proteomes" id="UP000006352">
    <property type="component" value="Unassembled WGS sequence"/>
</dbReference>
<keyword evidence="4" id="KW-0472">Membrane</keyword>
<dbReference type="STRING" id="599839.J4HVW8"/>
<feature type="region of interest" description="Disordered" evidence="3">
    <location>
        <begin position="1"/>
        <end position="26"/>
    </location>
</feature>
<proteinExistence type="inferred from homology"/>
<comment type="subcellular location">
    <subcellularLocation>
        <location evidence="1">Membrane</location>
        <topology evidence="1">Multi-pass membrane protein</topology>
    </subcellularLocation>
</comment>
<keyword evidence="4" id="KW-1133">Transmembrane helix</keyword>
<gene>
    <name evidence="6" type="ORF">FIBRA_03285</name>
</gene>
<feature type="transmembrane region" description="Helical" evidence="4">
    <location>
        <begin position="583"/>
        <end position="604"/>
    </location>
</feature>
<feature type="transmembrane region" description="Helical" evidence="4">
    <location>
        <begin position="71"/>
        <end position="97"/>
    </location>
</feature>
<dbReference type="GO" id="GO:0022857">
    <property type="term" value="F:transmembrane transporter activity"/>
    <property type="evidence" value="ECO:0007669"/>
    <property type="project" value="InterPro"/>
</dbReference>
<dbReference type="OrthoDB" id="6499973at2759"/>
<feature type="domain" description="Major facilitator superfamily (MFS) profile" evidence="5">
    <location>
        <begin position="724"/>
        <end position="913"/>
    </location>
</feature>
<dbReference type="AlphaFoldDB" id="J4HVW8"/>
<feature type="transmembrane region" description="Helical" evidence="4">
    <location>
        <begin position="788"/>
        <end position="808"/>
    </location>
</feature>
<feature type="transmembrane region" description="Helical" evidence="4">
    <location>
        <begin position="136"/>
        <end position="159"/>
    </location>
</feature>
<keyword evidence="4" id="KW-0812">Transmembrane</keyword>
<dbReference type="PANTHER" id="PTHR11360:SF252">
    <property type="entry name" value="MAJOR FACILITATOR SUPERFAMILY (MFS) PROFILE DOMAIN-CONTAINING PROTEIN-RELATED"/>
    <property type="match status" value="1"/>
</dbReference>
<feature type="transmembrane region" description="Helical" evidence="4">
    <location>
        <begin position="610"/>
        <end position="633"/>
    </location>
</feature>
<dbReference type="PROSITE" id="PS50850">
    <property type="entry name" value="MFS"/>
    <property type="match status" value="1"/>
</dbReference>
<feature type="transmembrane region" description="Helical" evidence="4">
    <location>
        <begin position="171"/>
        <end position="191"/>
    </location>
</feature>
<dbReference type="GeneID" id="24096148"/>
<evidence type="ECO:0000256" key="2">
    <source>
        <dbReference type="ARBA" id="ARBA00006727"/>
    </source>
</evidence>
<name>J4HVW8_9APHY</name>
<feature type="transmembrane region" description="Helical" evidence="4">
    <location>
        <begin position="645"/>
        <end position="664"/>
    </location>
</feature>
<feature type="transmembrane region" description="Helical" evidence="4">
    <location>
        <begin position="879"/>
        <end position="900"/>
    </location>
</feature>
<keyword evidence="7" id="KW-1185">Reference proteome</keyword>
<dbReference type="RefSeq" id="XP_012180520.1">
    <property type="nucleotide sequence ID" value="XM_012325130.1"/>
</dbReference>
<feature type="transmembrane region" description="Helical" evidence="4">
    <location>
        <begin position="557"/>
        <end position="576"/>
    </location>
</feature>
<feature type="transmembrane region" description="Helical" evidence="4">
    <location>
        <begin position="246"/>
        <end position="271"/>
    </location>
</feature>
<dbReference type="EMBL" id="HE797023">
    <property type="protein sequence ID" value="CCM01237.1"/>
    <property type="molecule type" value="Genomic_DNA"/>
</dbReference>
<organism evidence="6 7">
    <name type="scientific">Fibroporia radiculosa</name>
    <dbReference type="NCBI Taxonomy" id="599839"/>
    <lineage>
        <taxon>Eukaryota</taxon>
        <taxon>Fungi</taxon>
        <taxon>Dikarya</taxon>
        <taxon>Basidiomycota</taxon>
        <taxon>Agaricomycotina</taxon>
        <taxon>Agaricomycetes</taxon>
        <taxon>Polyporales</taxon>
        <taxon>Fibroporiaceae</taxon>
        <taxon>Fibroporia</taxon>
    </lineage>
</organism>
<accession>J4HVW8</accession>
<evidence type="ECO:0000313" key="7">
    <source>
        <dbReference type="Proteomes" id="UP000006352"/>
    </source>
</evidence>
<feature type="transmembrane region" description="Helical" evidence="4">
    <location>
        <begin position="339"/>
        <end position="359"/>
    </location>
</feature>
<feature type="transmembrane region" description="Helical" evidence="4">
    <location>
        <begin position="725"/>
        <end position="746"/>
    </location>
</feature>
<dbReference type="InParanoid" id="J4HVW8"/>
<evidence type="ECO:0000256" key="4">
    <source>
        <dbReference type="SAM" id="Phobius"/>
    </source>
</evidence>
<dbReference type="InterPro" id="IPR036259">
    <property type="entry name" value="MFS_trans_sf"/>
</dbReference>
<dbReference type="InterPro" id="IPR020846">
    <property type="entry name" value="MFS_dom"/>
</dbReference>
<dbReference type="SUPFAM" id="SSF103473">
    <property type="entry name" value="MFS general substrate transporter"/>
    <property type="match status" value="2"/>
</dbReference>
<feature type="transmembrane region" description="Helical" evidence="4">
    <location>
        <begin position="203"/>
        <end position="225"/>
    </location>
</feature>
<dbReference type="Pfam" id="PF07690">
    <property type="entry name" value="MFS_1"/>
    <property type="match status" value="2"/>
</dbReference>
<dbReference type="GO" id="GO:0016020">
    <property type="term" value="C:membrane"/>
    <property type="evidence" value="ECO:0007669"/>
    <property type="project" value="UniProtKB-SubCell"/>
</dbReference>
<dbReference type="InterPro" id="IPR011701">
    <property type="entry name" value="MFS"/>
</dbReference>